<dbReference type="EMBL" id="BK032823">
    <property type="protein sequence ID" value="DAF62460.1"/>
    <property type="molecule type" value="Genomic_DNA"/>
</dbReference>
<proteinExistence type="predicted"/>
<name>A0A8S5TGM0_9CAUD</name>
<accession>A0A8S5TGM0</accession>
<evidence type="ECO:0000313" key="1">
    <source>
        <dbReference type="EMBL" id="DAF62460.1"/>
    </source>
</evidence>
<sequence length="286" mass="33530">MIDEDNFYSISNALVDSGPTLLAKRLGNLDRLPDEFAYRLVKQEYKSFLSYIDRSEELMFLKSNTRFLTFLIQVCMEEALSYEDRIYCNNMIYNMFPVNQYLAKLYTFLSTVVNNNMTHKIINNCEFNQVSASYIAVARKSSFRQDENIIRLNSAIVCIGLDPSNAISVEKITNLFLTIYNNTRDLTELFLIILKDNYVYRSDDDWITPEVIYISNCINRAILNIIESQPENIIEEMMLRAYNMINIEALDHTDLRFSLKDIDRNIYPKIVSVLNNLTKKEVYFNF</sequence>
<organism evidence="1">
    <name type="scientific">Myoviridae sp. ctIty1</name>
    <dbReference type="NCBI Taxonomy" id="2827673"/>
    <lineage>
        <taxon>Viruses</taxon>
        <taxon>Duplodnaviria</taxon>
        <taxon>Heunggongvirae</taxon>
        <taxon>Uroviricota</taxon>
        <taxon>Caudoviricetes</taxon>
    </lineage>
</organism>
<protein>
    <submittedName>
        <fullName evidence="1">Uncharacterized protein</fullName>
    </submittedName>
</protein>
<reference evidence="1" key="1">
    <citation type="journal article" date="2021" name="Proc. Natl. Acad. Sci. U.S.A.">
        <title>A Catalog of Tens of Thousands of Viruses from Human Metagenomes Reveals Hidden Associations with Chronic Diseases.</title>
        <authorList>
            <person name="Tisza M.J."/>
            <person name="Buck C.B."/>
        </authorList>
    </citation>
    <scope>NUCLEOTIDE SEQUENCE</scope>
    <source>
        <strain evidence="1">CtIty1</strain>
    </source>
</reference>